<dbReference type="InterPro" id="IPR051034">
    <property type="entry name" value="Mito_Enoyl-ACP_Reductase"/>
</dbReference>
<organism evidence="16">
    <name type="scientific">Aceria tosichella</name>
    <name type="common">wheat curl mite</name>
    <dbReference type="NCBI Taxonomy" id="561515"/>
    <lineage>
        <taxon>Eukaryota</taxon>
        <taxon>Metazoa</taxon>
        <taxon>Ecdysozoa</taxon>
        <taxon>Arthropoda</taxon>
        <taxon>Chelicerata</taxon>
        <taxon>Arachnida</taxon>
        <taxon>Acari</taxon>
        <taxon>Acariformes</taxon>
        <taxon>Trombidiformes</taxon>
        <taxon>Prostigmata</taxon>
        <taxon>Eupodina</taxon>
        <taxon>Eriophyoidea</taxon>
        <taxon>Eriophyidae</taxon>
        <taxon>Eriophyinae</taxon>
        <taxon>Aceriini</taxon>
        <taxon>Aceria</taxon>
    </lineage>
</organism>
<keyword evidence="5" id="KW-0521">NADP</keyword>
<feature type="domain" description="Enoyl reductase (ER)" evidence="15">
    <location>
        <begin position="36"/>
        <end position="357"/>
    </location>
</feature>
<evidence type="ECO:0000256" key="13">
    <source>
        <dbReference type="ARBA" id="ARBA00042123"/>
    </source>
</evidence>
<evidence type="ECO:0000256" key="8">
    <source>
        <dbReference type="ARBA" id="ARBA00023098"/>
    </source>
</evidence>
<dbReference type="InterPro" id="IPR020843">
    <property type="entry name" value="ER"/>
</dbReference>
<dbReference type="CDD" id="cd08290">
    <property type="entry name" value="ETR"/>
    <property type="match status" value="1"/>
</dbReference>
<accession>A0A6G1S3F5</accession>
<dbReference type="AlphaFoldDB" id="A0A6G1S3F5"/>
<dbReference type="Pfam" id="PF08240">
    <property type="entry name" value="ADH_N"/>
    <property type="match status" value="1"/>
</dbReference>
<evidence type="ECO:0000256" key="12">
    <source>
        <dbReference type="ARBA" id="ARBA00041058"/>
    </source>
</evidence>
<comment type="similarity">
    <text evidence="2">Belongs to the zinc-containing alcohol dehydrogenase family. Quinone oxidoreductase subfamily.</text>
</comment>
<evidence type="ECO:0000256" key="4">
    <source>
        <dbReference type="ARBA" id="ARBA00022832"/>
    </source>
</evidence>
<evidence type="ECO:0000313" key="16">
    <source>
        <dbReference type="EMBL" id="MDE44898.1"/>
    </source>
</evidence>
<dbReference type="InterPro" id="IPR013154">
    <property type="entry name" value="ADH-like_N"/>
</dbReference>
<keyword evidence="4" id="KW-0276">Fatty acid metabolism</keyword>
<dbReference type="PANTHER" id="PTHR43981">
    <property type="entry name" value="ENOYL-[ACYL-CARRIER-PROTEIN] REDUCTASE, MITOCHONDRIAL"/>
    <property type="match status" value="1"/>
</dbReference>
<evidence type="ECO:0000256" key="9">
    <source>
        <dbReference type="ARBA" id="ARBA00023128"/>
    </source>
</evidence>
<gene>
    <name evidence="16" type="primary">mecr</name>
    <name evidence="16" type="ORF">g.10969</name>
</gene>
<evidence type="ECO:0000259" key="15">
    <source>
        <dbReference type="SMART" id="SM00829"/>
    </source>
</evidence>
<dbReference type="InterPro" id="IPR036291">
    <property type="entry name" value="NAD(P)-bd_dom_sf"/>
</dbReference>
<sequence length="361" mass="40594">MHKLLRPALMSCRRLLSTQVKELPDHRALVIEKFGEPVDSVILQTKKPHEVLPKKLESDQILVEHLASCINPADINLIQGVYGVKPPLPAVVGGEGVTRVLAVGANVKHLSPGDMAFGISTLGYWQSYSVQEGGTFHKVDKDLDVTTAAQLRVNPCTAYRMMKDFCKLQRGDTMVQNGANSAVGVYAIQLAKHWGVRTINVIRDKPNKSEIVDELKGYGADFVVTEEELRDTEIMTPILKQMGKPKLFLNCVSGKNATSCHRILDYGAYSVTYGFMSKQPLMLGAQTMFRDQQIRFFWVSQWYKEREQSRRDEISNMLNEVADMFKSGILKPKRSTLISFEDRNIAFSGSNNTKYIFSINK</sequence>
<evidence type="ECO:0000256" key="7">
    <source>
        <dbReference type="ARBA" id="ARBA00023002"/>
    </source>
</evidence>
<keyword evidence="6" id="KW-0809">Transit peptide</keyword>
<dbReference type="EMBL" id="GGYP01000127">
    <property type="protein sequence ID" value="MDE44898.1"/>
    <property type="molecule type" value="Transcribed_RNA"/>
</dbReference>
<comment type="subcellular location">
    <subcellularLocation>
        <location evidence="1">Mitochondrion</location>
    </subcellularLocation>
</comment>
<dbReference type="SUPFAM" id="SSF50129">
    <property type="entry name" value="GroES-like"/>
    <property type="match status" value="1"/>
</dbReference>
<evidence type="ECO:0000256" key="10">
    <source>
        <dbReference type="ARBA" id="ARBA00023160"/>
    </source>
</evidence>
<dbReference type="SMART" id="SM00829">
    <property type="entry name" value="PKS_ER"/>
    <property type="match status" value="1"/>
</dbReference>
<reference evidence="16" key="1">
    <citation type="submission" date="2018-10" db="EMBL/GenBank/DDBJ databases">
        <title>Transcriptome assembly of Aceria tosichella (Wheat curl mite) Type 2.</title>
        <authorList>
            <person name="Scully E.D."/>
            <person name="Geib S.M."/>
            <person name="Palmer N.A."/>
            <person name="Gupta A.K."/>
            <person name="Sarath G."/>
            <person name="Tatineni S."/>
        </authorList>
    </citation>
    <scope>NUCLEOTIDE SEQUENCE</scope>
    <source>
        <strain evidence="16">LincolnNE</strain>
    </source>
</reference>
<evidence type="ECO:0000256" key="3">
    <source>
        <dbReference type="ARBA" id="ARBA00022516"/>
    </source>
</evidence>
<evidence type="ECO:0000256" key="1">
    <source>
        <dbReference type="ARBA" id="ARBA00004173"/>
    </source>
</evidence>
<dbReference type="Pfam" id="PF00107">
    <property type="entry name" value="ADH_zinc_N"/>
    <property type="match status" value="1"/>
</dbReference>
<keyword evidence="10" id="KW-0275">Fatty acid biosynthesis</keyword>
<keyword evidence="8" id="KW-0443">Lipid metabolism</keyword>
<dbReference type="FunFam" id="3.40.50.720:FF:000112">
    <property type="entry name" value="Enoyl-[acyl-carrier-protein] reductase 1, mitochondrial"/>
    <property type="match status" value="1"/>
</dbReference>
<comment type="catalytic activity">
    <reaction evidence="14">
        <text>a 2,3-saturated acyl-[ACP] + NADP(+) = a (2E)-enoyl-[ACP] + NADPH + H(+)</text>
        <dbReference type="Rhea" id="RHEA:22564"/>
        <dbReference type="Rhea" id="RHEA-COMP:9925"/>
        <dbReference type="Rhea" id="RHEA-COMP:9926"/>
        <dbReference type="ChEBI" id="CHEBI:15378"/>
        <dbReference type="ChEBI" id="CHEBI:57783"/>
        <dbReference type="ChEBI" id="CHEBI:58349"/>
        <dbReference type="ChEBI" id="CHEBI:78784"/>
        <dbReference type="ChEBI" id="CHEBI:78785"/>
        <dbReference type="EC" id="1.3.1.104"/>
    </reaction>
</comment>
<keyword evidence="3" id="KW-0444">Lipid biosynthesis</keyword>
<evidence type="ECO:0000256" key="2">
    <source>
        <dbReference type="ARBA" id="ARBA00010371"/>
    </source>
</evidence>
<dbReference type="Gene3D" id="3.90.180.10">
    <property type="entry name" value="Medium-chain alcohol dehydrogenases, catalytic domain"/>
    <property type="match status" value="1"/>
</dbReference>
<keyword evidence="9" id="KW-0496">Mitochondrion</keyword>
<name>A0A6G1S3F5_9ACAR</name>
<dbReference type="Gene3D" id="3.40.50.720">
    <property type="entry name" value="NAD(P)-binding Rossmann-like Domain"/>
    <property type="match status" value="1"/>
</dbReference>
<evidence type="ECO:0000256" key="14">
    <source>
        <dbReference type="ARBA" id="ARBA00048843"/>
    </source>
</evidence>
<evidence type="ECO:0000256" key="6">
    <source>
        <dbReference type="ARBA" id="ARBA00022946"/>
    </source>
</evidence>
<dbReference type="EC" id="1.3.1.104" evidence="11"/>
<dbReference type="GO" id="GO:0141148">
    <property type="term" value="F:enoyl-[acyl-carrier-protein] reductase (NADPH) activity"/>
    <property type="evidence" value="ECO:0007669"/>
    <property type="project" value="UniProtKB-EC"/>
</dbReference>
<proteinExistence type="inferred from homology"/>
<keyword evidence="7" id="KW-0560">Oxidoreductase</keyword>
<dbReference type="PANTHER" id="PTHR43981:SF2">
    <property type="entry name" value="ENOYL-[ACYL-CARRIER-PROTEIN] REDUCTASE, MITOCHONDRIAL"/>
    <property type="match status" value="1"/>
</dbReference>
<dbReference type="SUPFAM" id="SSF51735">
    <property type="entry name" value="NAD(P)-binding Rossmann-fold domains"/>
    <property type="match status" value="1"/>
</dbReference>
<dbReference type="InterPro" id="IPR011032">
    <property type="entry name" value="GroES-like_sf"/>
</dbReference>
<dbReference type="InterPro" id="IPR013149">
    <property type="entry name" value="ADH-like_C"/>
</dbReference>
<protein>
    <recommendedName>
        <fullName evidence="12">Enoyl-[acyl-carrier-protein] reductase, mitochondrial</fullName>
        <ecNumber evidence="11">1.3.1.104</ecNumber>
    </recommendedName>
    <alternativeName>
        <fullName evidence="13">2-enoyl thioester reductase</fullName>
    </alternativeName>
</protein>
<evidence type="ECO:0000256" key="5">
    <source>
        <dbReference type="ARBA" id="ARBA00022857"/>
    </source>
</evidence>
<dbReference type="GO" id="GO:0006633">
    <property type="term" value="P:fatty acid biosynthetic process"/>
    <property type="evidence" value="ECO:0007669"/>
    <property type="project" value="UniProtKB-KW"/>
</dbReference>
<dbReference type="GO" id="GO:0005739">
    <property type="term" value="C:mitochondrion"/>
    <property type="evidence" value="ECO:0007669"/>
    <property type="project" value="UniProtKB-SubCell"/>
</dbReference>
<evidence type="ECO:0000256" key="11">
    <source>
        <dbReference type="ARBA" id="ARBA00038963"/>
    </source>
</evidence>